<proteinExistence type="predicted"/>
<dbReference type="InterPro" id="IPR052894">
    <property type="entry name" value="AsmA-related"/>
</dbReference>
<dbReference type="EMBL" id="UINC01017529">
    <property type="protein sequence ID" value="SVA72768.1"/>
    <property type="molecule type" value="Genomic_DNA"/>
</dbReference>
<name>A0A381Y6T9_9ZZZZ</name>
<dbReference type="AlphaFoldDB" id="A0A381Y6T9"/>
<feature type="transmembrane region" description="Helical" evidence="1">
    <location>
        <begin position="21"/>
        <end position="39"/>
    </location>
</feature>
<dbReference type="PANTHER" id="PTHR30441:SF4">
    <property type="entry name" value="PROTEIN ASMA"/>
    <property type="match status" value="1"/>
</dbReference>
<sequence length="726" mass="80330">MSNLTKKNRPIKLGKPIKFTALTGLILGITFIGILSANIDSFRDPIMSELSQITGLPIEIKSLNLSLSKGLSLHGTGLNVRSKDNSQQIFSAQDIFLNVKLKPILKGEFKIKKVILINPIMDIALNPRLNPIDLPKIHENLETPDQKMQAQSNDLENVKSMPITTTPTNLTESLRNLFQSKNFSLRTIEVKDAQLTITRPKFDLLPETKVPIFLSAKFDLDNPLPEKVNIIGDIFDLDVQGLSFRGNTKVTDLLAKKNPINLNLESSSIPAKKINTLVELLSDTGPTPLKFKSGQIEKFFISLKGFIASSDNPFNEVFIETRFKAEGLEVSTSRVPQLESIPLVNIEGNGVWENNTLNYMVRGILWDGNITSNLIANLPDLFKGTLAGTYNITTKFNELDLPLIRVNLFDKWTPATGTINGSIITRSSLNKDIRVSSELKINDLSFENEVPYTSKHVTLAFSKKSDRHALAGIRFTDLQLNNVFINTLSSKIKITPEIFSFSNGHISPSNGTILFSGQYRPKSKTFAIRFNGNKLLLSDFSEQQIKGSGSLNGMFQGNTNKAEIIKKKGEAVRFSHIANGISGKFGFAFKKGNLNTPIWVIDQLAPSLKPASTVISKKIGLEYETLIGGFKVWEGKVTTDNFELKGPQINLAASANANLVNGKIDGEIKVTPMQLFNKITKASPLLGDIFKEDLKDILNQTHFSLDGTLGEPKLTQKLDKKIPPKL</sequence>
<keyword evidence="1" id="KW-0472">Membrane</keyword>
<reference evidence="2" key="1">
    <citation type="submission" date="2018-05" db="EMBL/GenBank/DDBJ databases">
        <authorList>
            <person name="Lanie J.A."/>
            <person name="Ng W.-L."/>
            <person name="Kazmierczak K.M."/>
            <person name="Andrzejewski T.M."/>
            <person name="Davidsen T.M."/>
            <person name="Wayne K.J."/>
            <person name="Tettelin H."/>
            <person name="Glass J.I."/>
            <person name="Rusch D."/>
            <person name="Podicherti R."/>
            <person name="Tsui H.-C.T."/>
            <person name="Winkler M.E."/>
        </authorList>
    </citation>
    <scope>NUCLEOTIDE SEQUENCE</scope>
</reference>
<dbReference type="GO" id="GO:0005886">
    <property type="term" value="C:plasma membrane"/>
    <property type="evidence" value="ECO:0007669"/>
    <property type="project" value="TreeGrafter"/>
</dbReference>
<gene>
    <name evidence="2" type="ORF">METZ01_LOCUS125622</name>
</gene>
<evidence type="ECO:0000313" key="2">
    <source>
        <dbReference type="EMBL" id="SVA72768.1"/>
    </source>
</evidence>
<organism evidence="2">
    <name type="scientific">marine metagenome</name>
    <dbReference type="NCBI Taxonomy" id="408172"/>
    <lineage>
        <taxon>unclassified sequences</taxon>
        <taxon>metagenomes</taxon>
        <taxon>ecological metagenomes</taxon>
    </lineage>
</organism>
<dbReference type="PANTHER" id="PTHR30441">
    <property type="entry name" value="DUF748 DOMAIN-CONTAINING PROTEIN"/>
    <property type="match status" value="1"/>
</dbReference>
<accession>A0A381Y6T9</accession>
<dbReference type="GO" id="GO:0090313">
    <property type="term" value="P:regulation of protein targeting to membrane"/>
    <property type="evidence" value="ECO:0007669"/>
    <property type="project" value="TreeGrafter"/>
</dbReference>
<keyword evidence="1" id="KW-0812">Transmembrane</keyword>
<keyword evidence="1" id="KW-1133">Transmembrane helix</keyword>
<protein>
    <submittedName>
        <fullName evidence="2">Uncharacterized protein</fullName>
    </submittedName>
</protein>
<evidence type="ECO:0000256" key="1">
    <source>
        <dbReference type="SAM" id="Phobius"/>
    </source>
</evidence>